<organism evidence="1 2">
    <name type="scientific">Microbulbifer rhizosphaerae</name>
    <dbReference type="NCBI Taxonomy" id="1562603"/>
    <lineage>
        <taxon>Bacteria</taxon>
        <taxon>Pseudomonadati</taxon>
        <taxon>Pseudomonadota</taxon>
        <taxon>Gammaproteobacteria</taxon>
        <taxon>Cellvibrionales</taxon>
        <taxon>Microbulbiferaceae</taxon>
        <taxon>Microbulbifer</taxon>
    </lineage>
</organism>
<reference evidence="1 2" key="1">
    <citation type="submission" date="2020-08" db="EMBL/GenBank/DDBJ databases">
        <title>Genomic Encyclopedia of Type Strains, Phase III (KMG-III): the genomes of soil and plant-associated and newly described type strains.</title>
        <authorList>
            <person name="Whitman W."/>
        </authorList>
    </citation>
    <scope>NUCLEOTIDE SEQUENCE [LARGE SCALE GENOMIC DNA]</scope>
    <source>
        <strain evidence="1 2">CECT 8799</strain>
    </source>
</reference>
<protein>
    <submittedName>
        <fullName evidence="1">Ubiquinone/menaquinone biosynthesis C-methylase UbiE</fullName>
    </submittedName>
</protein>
<evidence type="ECO:0000313" key="2">
    <source>
        <dbReference type="Proteomes" id="UP000535937"/>
    </source>
</evidence>
<keyword evidence="1" id="KW-0830">Ubiquinone</keyword>
<keyword evidence="1" id="KW-0489">Methyltransferase</keyword>
<keyword evidence="2" id="KW-1185">Reference proteome</keyword>
<dbReference type="Pfam" id="PF01209">
    <property type="entry name" value="Ubie_methyltran"/>
    <property type="match status" value="1"/>
</dbReference>
<evidence type="ECO:0000313" key="1">
    <source>
        <dbReference type="EMBL" id="MBB3061969.1"/>
    </source>
</evidence>
<dbReference type="AlphaFoldDB" id="A0A7W4WCZ5"/>
<dbReference type="SUPFAM" id="SSF53335">
    <property type="entry name" value="S-adenosyl-L-methionine-dependent methyltransferases"/>
    <property type="match status" value="1"/>
</dbReference>
<dbReference type="InterPro" id="IPR029063">
    <property type="entry name" value="SAM-dependent_MTases_sf"/>
</dbReference>
<dbReference type="Proteomes" id="UP000535937">
    <property type="component" value="Unassembled WGS sequence"/>
</dbReference>
<gene>
    <name evidence="1" type="ORF">FHS09_002812</name>
</gene>
<dbReference type="RefSeq" id="WP_183460830.1">
    <property type="nucleotide sequence ID" value="NZ_JACHWZ010000012.1"/>
</dbReference>
<accession>A0A7W4WCZ5</accession>
<dbReference type="EMBL" id="JACHWZ010000012">
    <property type="protein sequence ID" value="MBB3061969.1"/>
    <property type="molecule type" value="Genomic_DNA"/>
</dbReference>
<comment type="caution">
    <text evidence="1">The sequence shown here is derived from an EMBL/GenBank/DDBJ whole genome shotgun (WGS) entry which is preliminary data.</text>
</comment>
<keyword evidence="1" id="KW-0808">Transferase</keyword>
<dbReference type="GO" id="GO:0032259">
    <property type="term" value="P:methylation"/>
    <property type="evidence" value="ECO:0007669"/>
    <property type="project" value="UniProtKB-KW"/>
</dbReference>
<name>A0A7W4WCZ5_9GAMM</name>
<proteinExistence type="predicted"/>
<sequence length="311" mass="34762">MNQKHWNDFWNQGFITTFGETLPTNYTGNLRNFWEEVFLSLENHCKILDVATGNGAIASIAADKISRSNKDVSIYAADAAVISESVKQLPLKTKELRKSINFFSNTPCESLPFSQEHFDLVTSQFGIEYSDWNLSLKEIFRVLKTGASAHFVCHHEKSSIVAPSMSEASIYESAMKKYRIFDAAIGFIQIIATTGCPTNQQASTQLNKTINDFRLEFSGNQLCSSLIAEIAEPMKRLRAIGTERVLTQLKSRKAEFESAHARLLDMKNAALNDTDIKNVLAKSREIGFSSADSLNFNNQLGLIGIHLHLVK</sequence>
<dbReference type="CDD" id="cd02440">
    <property type="entry name" value="AdoMet_MTases"/>
    <property type="match status" value="1"/>
</dbReference>
<dbReference type="GO" id="GO:0008168">
    <property type="term" value="F:methyltransferase activity"/>
    <property type="evidence" value="ECO:0007669"/>
    <property type="project" value="UniProtKB-KW"/>
</dbReference>
<dbReference type="Gene3D" id="3.40.50.150">
    <property type="entry name" value="Vaccinia Virus protein VP39"/>
    <property type="match status" value="1"/>
</dbReference>